<protein>
    <submittedName>
        <fullName evidence="2">Uncharacterized protein</fullName>
    </submittedName>
</protein>
<name>A0ABV7TAL3_9GAMM</name>
<dbReference type="EMBL" id="JBHRXZ010000024">
    <property type="protein sequence ID" value="MFC3609311.1"/>
    <property type="molecule type" value="Genomic_DNA"/>
</dbReference>
<sequence length="53" mass="5845">MKFRLSLAPASPAWLATPALAAVVESRYPQDQALGFRQEDLRGAFTPSREVAR</sequence>
<proteinExistence type="predicted"/>
<organism evidence="2 3">
    <name type="scientific">Stutzerimonas tarimensis</name>
    <dbReference type="NCBI Taxonomy" id="1507735"/>
    <lineage>
        <taxon>Bacteria</taxon>
        <taxon>Pseudomonadati</taxon>
        <taxon>Pseudomonadota</taxon>
        <taxon>Gammaproteobacteria</taxon>
        <taxon>Pseudomonadales</taxon>
        <taxon>Pseudomonadaceae</taxon>
        <taxon>Stutzerimonas</taxon>
    </lineage>
</organism>
<keyword evidence="3" id="KW-1185">Reference proteome</keyword>
<feature type="chain" id="PRO_5046870580" evidence="1">
    <location>
        <begin position="22"/>
        <end position="53"/>
    </location>
</feature>
<dbReference type="Proteomes" id="UP001595630">
    <property type="component" value="Unassembled WGS sequence"/>
</dbReference>
<comment type="caution">
    <text evidence="2">The sequence shown here is derived from an EMBL/GenBank/DDBJ whole genome shotgun (WGS) entry which is preliminary data.</text>
</comment>
<evidence type="ECO:0000313" key="2">
    <source>
        <dbReference type="EMBL" id="MFC3609311.1"/>
    </source>
</evidence>
<gene>
    <name evidence="2" type="ORF">ACFOMF_16165</name>
</gene>
<evidence type="ECO:0000313" key="3">
    <source>
        <dbReference type="Proteomes" id="UP001595630"/>
    </source>
</evidence>
<keyword evidence="1" id="KW-0732">Signal</keyword>
<dbReference type="RefSeq" id="WP_386366748.1">
    <property type="nucleotide sequence ID" value="NZ_JBHRXZ010000024.1"/>
</dbReference>
<feature type="signal peptide" evidence="1">
    <location>
        <begin position="1"/>
        <end position="21"/>
    </location>
</feature>
<evidence type="ECO:0000256" key="1">
    <source>
        <dbReference type="SAM" id="SignalP"/>
    </source>
</evidence>
<reference evidence="3" key="1">
    <citation type="journal article" date="2019" name="Int. J. Syst. Evol. Microbiol.">
        <title>The Global Catalogue of Microorganisms (GCM) 10K type strain sequencing project: providing services to taxonomists for standard genome sequencing and annotation.</title>
        <authorList>
            <consortium name="The Broad Institute Genomics Platform"/>
            <consortium name="The Broad Institute Genome Sequencing Center for Infectious Disease"/>
            <person name="Wu L."/>
            <person name="Ma J."/>
        </authorList>
    </citation>
    <scope>NUCLEOTIDE SEQUENCE [LARGE SCALE GENOMIC DNA]</scope>
    <source>
        <strain evidence="3">KCTC 42447</strain>
    </source>
</reference>
<accession>A0ABV7TAL3</accession>